<proteinExistence type="predicted"/>
<reference evidence="2 3" key="1">
    <citation type="submission" date="2024-01" db="EMBL/GenBank/DDBJ databases">
        <title>A draft genome for a cacao thread blight-causing isolate of Paramarasmius palmivorus.</title>
        <authorList>
            <person name="Baruah I.K."/>
            <person name="Bukari Y."/>
            <person name="Amoako-Attah I."/>
            <person name="Meinhardt L.W."/>
            <person name="Bailey B.A."/>
            <person name="Cohen S.P."/>
        </authorList>
    </citation>
    <scope>NUCLEOTIDE SEQUENCE [LARGE SCALE GENOMIC DNA]</scope>
    <source>
        <strain evidence="2 3">GH-12</strain>
    </source>
</reference>
<sequence length="106" mass="11596">MSAEDSRTEIVRETEQRIPNLIPGHVLVIITRIERPLMAPTTSTPENGTSTAPATPAVEMAEPVDTSQPAADWDFIPAHPALPTVQSSAQFSNEIPHPRELHPRDL</sequence>
<dbReference type="AlphaFoldDB" id="A0AAW0CSA8"/>
<dbReference type="Proteomes" id="UP001383192">
    <property type="component" value="Unassembled WGS sequence"/>
</dbReference>
<feature type="compositionally biased region" description="Polar residues" evidence="1">
    <location>
        <begin position="40"/>
        <end position="53"/>
    </location>
</feature>
<feature type="region of interest" description="Disordered" evidence="1">
    <location>
        <begin position="39"/>
        <end position="106"/>
    </location>
</feature>
<evidence type="ECO:0000313" key="2">
    <source>
        <dbReference type="EMBL" id="KAK7041913.1"/>
    </source>
</evidence>
<comment type="caution">
    <text evidence="2">The sequence shown here is derived from an EMBL/GenBank/DDBJ whole genome shotgun (WGS) entry which is preliminary data.</text>
</comment>
<organism evidence="2 3">
    <name type="scientific">Paramarasmius palmivorus</name>
    <dbReference type="NCBI Taxonomy" id="297713"/>
    <lineage>
        <taxon>Eukaryota</taxon>
        <taxon>Fungi</taxon>
        <taxon>Dikarya</taxon>
        <taxon>Basidiomycota</taxon>
        <taxon>Agaricomycotina</taxon>
        <taxon>Agaricomycetes</taxon>
        <taxon>Agaricomycetidae</taxon>
        <taxon>Agaricales</taxon>
        <taxon>Marasmiineae</taxon>
        <taxon>Marasmiaceae</taxon>
        <taxon>Paramarasmius</taxon>
    </lineage>
</organism>
<keyword evidence="3" id="KW-1185">Reference proteome</keyword>
<gene>
    <name evidence="2" type="ORF">VNI00_008894</name>
</gene>
<feature type="compositionally biased region" description="Basic and acidic residues" evidence="1">
    <location>
        <begin position="96"/>
        <end position="106"/>
    </location>
</feature>
<dbReference type="EMBL" id="JAYKXP010000031">
    <property type="protein sequence ID" value="KAK7041913.1"/>
    <property type="molecule type" value="Genomic_DNA"/>
</dbReference>
<name>A0AAW0CSA8_9AGAR</name>
<accession>A0AAW0CSA8</accession>
<evidence type="ECO:0000256" key="1">
    <source>
        <dbReference type="SAM" id="MobiDB-lite"/>
    </source>
</evidence>
<feature type="compositionally biased region" description="Polar residues" evidence="1">
    <location>
        <begin position="84"/>
        <end position="93"/>
    </location>
</feature>
<protein>
    <submittedName>
        <fullName evidence="2">Uncharacterized protein</fullName>
    </submittedName>
</protein>
<evidence type="ECO:0000313" key="3">
    <source>
        <dbReference type="Proteomes" id="UP001383192"/>
    </source>
</evidence>